<dbReference type="Gene3D" id="3.40.50.720">
    <property type="entry name" value="NAD(P)-binding Rossmann-like Domain"/>
    <property type="match status" value="1"/>
</dbReference>
<dbReference type="CDD" id="cd05374">
    <property type="entry name" value="17beta-HSD-like_SDR_c"/>
    <property type="match status" value="1"/>
</dbReference>
<sequence>MTASKQKTVLVTGCSSGFGYLIALTFISNGWNVYGTVRDVARENAQKLLKKGVKILKMDLSKPETIVAAISQINTGTLDVLVNNAGVGFLEPVEDFSEQDIHYQFEVNFFGVHRIIKEILPMMRKQGHGRIINISSLAAISTTALYGIYSATKSALEAMSEALNLEVSRWNISVSLVEPGSFATNFGMNAKLPDSAIKDSSYAKLIAYNAKVRSNLDQKRSSLDVFRNPQRVANLVYKIACANKPKFRYKIGIDAFFTSLAVKLVPYQLRLAILKWVYRW</sequence>
<dbReference type="PANTHER" id="PTHR43976:SF16">
    <property type="entry name" value="SHORT-CHAIN DEHYDROGENASE_REDUCTASE FAMILY PROTEIN"/>
    <property type="match status" value="1"/>
</dbReference>
<dbReference type="Pfam" id="PF00106">
    <property type="entry name" value="adh_short"/>
    <property type="match status" value="1"/>
</dbReference>
<evidence type="ECO:0000256" key="1">
    <source>
        <dbReference type="ARBA" id="ARBA00006484"/>
    </source>
</evidence>
<evidence type="ECO:0000313" key="4">
    <source>
        <dbReference type="EMBL" id="PJA12915.1"/>
    </source>
</evidence>
<reference evidence="5" key="1">
    <citation type="submission" date="2017-09" db="EMBL/GenBank/DDBJ databases">
        <title>Depth-based differentiation of microbial function through sediment-hosted aquifers and enrichment of novel symbionts in the deep terrestrial subsurface.</title>
        <authorList>
            <person name="Probst A.J."/>
            <person name="Ladd B."/>
            <person name="Jarett J.K."/>
            <person name="Geller-Mcgrath D.E."/>
            <person name="Sieber C.M.K."/>
            <person name="Emerson J.B."/>
            <person name="Anantharaman K."/>
            <person name="Thomas B.C."/>
            <person name="Malmstrom R."/>
            <person name="Stieglmeier M."/>
            <person name="Klingl A."/>
            <person name="Woyke T."/>
            <person name="Ryan C.M."/>
            <person name="Banfield J.F."/>
        </authorList>
    </citation>
    <scope>NUCLEOTIDE SEQUENCE [LARGE SCALE GENOMIC DNA]</scope>
</reference>
<dbReference type="SUPFAM" id="SSF51735">
    <property type="entry name" value="NAD(P)-binding Rossmann-fold domains"/>
    <property type="match status" value="1"/>
</dbReference>
<keyword evidence="2" id="KW-0560">Oxidoreductase</keyword>
<name>A0A2M7W166_9BACT</name>
<dbReference type="AlphaFoldDB" id="A0A2M7W166"/>
<comment type="caution">
    <text evidence="4">The sequence shown here is derived from an EMBL/GenBank/DDBJ whole genome shotgun (WGS) entry which is preliminary data.</text>
</comment>
<dbReference type="PRINTS" id="PR00081">
    <property type="entry name" value="GDHRDH"/>
</dbReference>
<comment type="similarity">
    <text evidence="1 3">Belongs to the short-chain dehydrogenases/reductases (SDR) family.</text>
</comment>
<accession>A0A2M7W166</accession>
<dbReference type="PRINTS" id="PR00080">
    <property type="entry name" value="SDRFAMILY"/>
</dbReference>
<evidence type="ECO:0000256" key="3">
    <source>
        <dbReference type="RuleBase" id="RU000363"/>
    </source>
</evidence>
<protein>
    <submittedName>
        <fullName evidence="4">Short-chain dehydrogenase/reductase</fullName>
    </submittedName>
</protein>
<gene>
    <name evidence="4" type="ORF">COX64_03930</name>
</gene>
<proteinExistence type="inferred from homology"/>
<dbReference type="InterPro" id="IPR036291">
    <property type="entry name" value="NAD(P)-bd_dom_sf"/>
</dbReference>
<dbReference type="InterPro" id="IPR002347">
    <property type="entry name" value="SDR_fam"/>
</dbReference>
<dbReference type="EMBL" id="PFQB01000099">
    <property type="protein sequence ID" value="PJA12915.1"/>
    <property type="molecule type" value="Genomic_DNA"/>
</dbReference>
<dbReference type="PANTHER" id="PTHR43976">
    <property type="entry name" value="SHORT CHAIN DEHYDROGENASE"/>
    <property type="match status" value="1"/>
</dbReference>
<dbReference type="InterPro" id="IPR051911">
    <property type="entry name" value="SDR_oxidoreductase"/>
</dbReference>
<organism evidence="4 5">
    <name type="scientific">Candidatus Dojkabacteria bacterium CG_4_10_14_0_2_um_filter_Dojkabacteria_WS6_41_15</name>
    <dbReference type="NCBI Taxonomy" id="2014249"/>
    <lineage>
        <taxon>Bacteria</taxon>
        <taxon>Candidatus Dojkabacteria</taxon>
    </lineage>
</organism>
<evidence type="ECO:0000256" key="2">
    <source>
        <dbReference type="ARBA" id="ARBA00023002"/>
    </source>
</evidence>
<dbReference type="Proteomes" id="UP000228952">
    <property type="component" value="Unassembled WGS sequence"/>
</dbReference>
<dbReference type="GO" id="GO:0016491">
    <property type="term" value="F:oxidoreductase activity"/>
    <property type="evidence" value="ECO:0007669"/>
    <property type="project" value="UniProtKB-KW"/>
</dbReference>
<evidence type="ECO:0000313" key="5">
    <source>
        <dbReference type="Proteomes" id="UP000228952"/>
    </source>
</evidence>